<dbReference type="Pfam" id="PF17919">
    <property type="entry name" value="RT_RNaseH_2"/>
    <property type="match status" value="1"/>
</dbReference>
<dbReference type="InterPro" id="IPR043502">
    <property type="entry name" value="DNA/RNA_pol_sf"/>
</dbReference>
<accession>A0A087TZH4</accession>
<keyword evidence="9" id="KW-1185">Reference proteome</keyword>
<dbReference type="EMBL" id="KK117457">
    <property type="protein sequence ID" value="KFM70513.1"/>
    <property type="molecule type" value="Genomic_DNA"/>
</dbReference>
<evidence type="ECO:0000256" key="2">
    <source>
        <dbReference type="ARBA" id="ARBA00022722"/>
    </source>
</evidence>
<dbReference type="GO" id="GO:0004519">
    <property type="term" value="F:endonuclease activity"/>
    <property type="evidence" value="ECO:0007669"/>
    <property type="project" value="UniProtKB-KW"/>
</dbReference>
<feature type="non-terminal residue" evidence="8">
    <location>
        <position position="292"/>
    </location>
</feature>
<evidence type="ECO:0000313" key="9">
    <source>
        <dbReference type="Proteomes" id="UP000054359"/>
    </source>
</evidence>
<sequence>MINLNISNFECKPANVHALCYTDVECHFVIWSSMLVVFVLSILGQPVLAVNDAEVLVQRYPIRAQLETDLVISQAKVAYRHFVEHAALQQRRFVKNFSSIARPLHMLTEGKQKFAWTKECGHAFKNLKEALISAPILTYPQIDRPFILDRDGGNESVIAVLSQEIEGQERAVAYWSKCLSKPERNYCVTRKELLSIVKAVEHFHHYLYGRKFLLLTDHASLAWLLNFKNPEGQIARWKQRLQEYDITIRHRKGSSHGNADALSRKLPILSQGRSEMLAAKPGRLKNYNINIG</sequence>
<keyword evidence="4" id="KW-0695">RNA-directed DNA polymerase</keyword>
<name>A0A087TZH4_STEMI</name>
<keyword evidence="2" id="KW-0540">Nuclease</keyword>
<evidence type="ECO:0000259" key="7">
    <source>
        <dbReference type="Pfam" id="PF17919"/>
    </source>
</evidence>
<keyword evidence="6" id="KW-0472">Membrane</keyword>
<gene>
    <name evidence="8" type="ORF">X975_16807</name>
</gene>
<keyword evidence="3" id="KW-0255">Endonuclease</keyword>
<dbReference type="Proteomes" id="UP000054359">
    <property type="component" value="Unassembled WGS sequence"/>
</dbReference>
<dbReference type="Gene3D" id="3.10.20.370">
    <property type="match status" value="1"/>
</dbReference>
<dbReference type="Gene3D" id="3.30.70.270">
    <property type="match status" value="1"/>
</dbReference>
<evidence type="ECO:0000256" key="3">
    <source>
        <dbReference type="ARBA" id="ARBA00022759"/>
    </source>
</evidence>
<dbReference type="PANTHER" id="PTHR37984:SF5">
    <property type="entry name" value="PROTEIN NYNRIN-LIKE"/>
    <property type="match status" value="1"/>
</dbReference>
<dbReference type="FunFam" id="3.10.20.370:FF:000001">
    <property type="entry name" value="Retrovirus-related Pol polyprotein from transposon 17.6-like protein"/>
    <property type="match status" value="1"/>
</dbReference>
<keyword evidence="3" id="KW-0378">Hydrolase</keyword>
<dbReference type="PANTHER" id="PTHR37984">
    <property type="entry name" value="PROTEIN CBG26694"/>
    <property type="match status" value="1"/>
</dbReference>
<keyword evidence="6" id="KW-1133">Transmembrane helix</keyword>
<evidence type="ECO:0000313" key="8">
    <source>
        <dbReference type="EMBL" id="KFM70513.1"/>
    </source>
</evidence>
<dbReference type="AlphaFoldDB" id="A0A087TZH4"/>
<feature type="domain" description="Reverse transcriptase/retrotransposon-derived protein RNase H-like" evidence="7">
    <location>
        <begin position="116"/>
        <end position="213"/>
    </location>
</feature>
<organism evidence="8 9">
    <name type="scientific">Stegodyphus mimosarum</name>
    <name type="common">African social velvet spider</name>
    <dbReference type="NCBI Taxonomy" id="407821"/>
    <lineage>
        <taxon>Eukaryota</taxon>
        <taxon>Metazoa</taxon>
        <taxon>Ecdysozoa</taxon>
        <taxon>Arthropoda</taxon>
        <taxon>Chelicerata</taxon>
        <taxon>Arachnida</taxon>
        <taxon>Araneae</taxon>
        <taxon>Araneomorphae</taxon>
        <taxon>Entelegynae</taxon>
        <taxon>Eresoidea</taxon>
        <taxon>Eresidae</taxon>
        <taxon>Stegodyphus</taxon>
    </lineage>
</organism>
<dbReference type="GO" id="GO:0003964">
    <property type="term" value="F:RNA-directed DNA polymerase activity"/>
    <property type="evidence" value="ECO:0007669"/>
    <property type="project" value="UniProtKB-KW"/>
</dbReference>
<keyword evidence="6" id="KW-0812">Transmembrane</keyword>
<dbReference type="SUPFAM" id="SSF56672">
    <property type="entry name" value="DNA/RNA polymerases"/>
    <property type="match status" value="1"/>
</dbReference>
<keyword evidence="5" id="KW-0511">Multifunctional enzyme</keyword>
<feature type="transmembrane region" description="Helical" evidence="6">
    <location>
        <begin position="28"/>
        <end position="50"/>
    </location>
</feature>
<dbReference type="OrthoDB" id="6428871at2759"/>
<dbReference type="CDD" id="cd09274">
    <property type="entry name" value="RNase_HI_RT_Ty3"/>
    <property type="match status" value="1"/>
</dbReference>
<evidence type="ECO:0000256" key="5">
    <source>
        <dbReference type="ARBA" id="ARBA00023268"/>
    </source>
</evidence>
<dbReference type="InterPro" id="IPR041577">
    <property type="entry name" value="RT_RNaseH_2"/>
</dbReference>
<dbReference type="InterPro" id="IPR050951">
    <property type="entry name" value="Retrovirus_Pol_polyprotein"/>
</dbReference>
<evidence type="ECO:0000256" key="4">
    <source>
        <dbReference type="ARBA" id="ARBA00022918"/>
    </source>
</evidence>
<keyword evidence="1" id="KW-0548">Nucleotidyltransferase</keyword>
<protein>
    <submittedName>
        <fullName evidence="8">Retrovirus-related Pol polyprotein from transposon 412</fullName>
    </submittedName>
</protein>
<evidence type="ECO:0000256" key="1">
    <source>
        <dbReference type="ARBA" id="ARBA00022695"/>
    </source>
</evidence>
<reference evidence="8 9" key="1">
    <citation type="submission" date="2013-11" db="EMBL/GenBank/DDBJ databases">
        <title>Genome sequencing of Stegodyphus mimosarum.</title>
        <authorList>
            <person name="Bechsgaard J."/>
        </authorList>
    </citation>
    <scope>NUCLEOTIDE SEQUENCE [LARGE SCALE GENOMIC DNA]</scope>
</reference>
<evidence type="ECO:0000256" key="6">
    <source>
        <dbReference type="SAM" id="Phobius"/>
    </source>
</evidence>
<dbReference type="InterPro" id="IPR043128">
    <property type="entry name" value="Rev_trsase/Diguanyl_cyclase"/>
</dbReference>
<proteinExistence type="predicted"/>
<keyword evidence="1" id="KW-0808">Transferase</keyword>
<dbReference type="STRING" id="407821.A0A087TZH4"/>